<dbReference type="EMBL" id="AUPC02000036">
    <property type="protein sequence ID" value="POG77908.1"/>
    <property type="molecule type" value="Genomic_DNA"/>
</dbReference>
<organism evidence="2 3">
    <name type="scientific">Rhizophagus irregularis (strain DAOM 181602 / DAOM 197198 / MUCL 43194)</name>
    <name type="common">Arbuscular mycorrhizal fungus</name>
    <name type="synonym">Glomus intraradices</name>
    <dbReference type="NCBI Taxonomy" id="747089"/>
    <lineage>
        <taxon>Eukaryota</taxon>
        <taxon>Fungi</taxon>
        <taxon>Fungi incertae sedis</taxon>
        <taxon>Mucoromycota</taxon>
        <taxon>Glomeromycotina</taxon>
        <taxon>Glomeromycetes</taxon>
        <taxon>Glomerales</taxon>
        <taxon>Glomeraceae</taxon>
        <taxon>Rhizophagus</taxon>
    </lineage>
</organism>
<name>A0A2H5TVM7_RHIID</name>
<sequence length="192" mass="21798">MFDIFGENLLTRINTNATAKSIREFKQSTKTKKAFKCLFEVDDDRSLPYIRAIRNKAWGKKKTTEKDIAFILAVTEVVLNPKHPKISIRDTALRKRYNAYLDCLTNLKEVSMNTTKSIRIEELGGKESDNTDIEPETEDGSDASSDHEDLVGNNCENLANNDHEGFSGNNYEDFADNDHMDNDDISAQQELI</sequence>
<feature type="compositionally biased region" description="Basic and acidic residues" evidence="1">
    <location>
        <begin position="119"/>
        <end position="129"/>
    </location>
</feature>
<keyword evidence="3" id="KW-1185">Reference proteome</keyword>
<protein>
    <submittedName>
        <fullName evidence="2">Uncharacterized protein</fullName>
    </submittedName>
</protein>
<dbReference type="AlphaFoldDB" id="A0A2H5TVM7"/>
<evidence type="ECO:0000313" key="2">
    <source>
        <dbReference type="EMBL" id="POG77908.1"/>
    </source>
</evidence>
<reference evidence="2 3" key="1">
    <citation type="journal article" date="2013" name="Proc. Natl. Acad. Sci. U.S.A.">
        <title>Genome of an arbuscular mycorrhizal fungus provides insight into the oldest plant symbiosis.</title>
        <authorList>
            <person name="Tisserant E."/>
            <person name="Malbreil M."/>
            <person name="Kuo A."/>
            <person name="Kohler A."/>
            <person name="Symeonidi A."/>
            <person name="Balestrini R."/>
            <person name="Charron P."/>
            <person name="Duensing N."/>
            <person name="Frei Dit Frey N."/>
            <person name="Gianinazzi-Pearson V."/>
            <person name="Gilbert L.B."/>
            <person name="Handa Y."/>
            <person name="Herr J.R."/>
            <person name="Hijri M."/>
            <person name="Koul R."/>
            <person name="Kawaguchi M."/>
            <person name="Krajinski F."/>
            <person name="Lammers P.J."/>
            <person name="Masclaux F.G."/>
            <person name="Murat C."/>
            <person name="Morin E."/>
            <person name="Ndikumana S."/>
            <person name="Pagni M."/>
            <person name="Petitpierre D."/>
            <person name="Requena N."/>
            <person name="Rosikiewicz P."/>
            <person name="Riley R."/>
            <person name="Saito K."/>
            <person name="San Clemente H."/>
            <person name="Shapiro H."/>
            <person name="van Tuinen D."/>
            <person name="Becard G."/>
            <person name="Bonfante P."/>
            <person name="Paszkowski U."/>
            <person name="Shachar-Hill Y.Y."/>
            <person name="Tuskan G.A."/>
            <person name="Young P.W."/>
            <person name="Sanders I.R."/>
            <person name="Henrissat B."/>
            <person name="Rensing S.A."/>
            <person name="Grigoriev I.V."/>
            <person name="Corradi N."/>
            <person name="Roux C."/>
            <person name="Martin F."/>
        </authorList>
    </citation>
    <scope>NUCLEOTIDE SEQUENCE [LARGE SCALE GENOMIC DNA]</scope>
    <source>
        <strain evidence="2 3">DAOM 197198</strain>
    </source>
</reference>
<dbReference type="Proteomes" id="UP000018888">
    <property type="component" value="Unassembled WGS sequence"/>
</dbReference>
<dbReference type="VEuPathDB" id="FungiDB:RhiirFUN_016003"/>
<evidence type="ECO:0000313" key="3">
    <source>
        <dbReference type="Proteomes" id="UP000018888"/>
    </source>
</evidence>
<feature type="compositionally biased region" description="Acidic residues" evidence="1">
    <location>
        <begin position="130"/>
        <end position="141"/>
    </location>
</feature>
<comment type="caution">
    <text evidence="2">The sequence shown here is derived from an EMBL/GenBank/DDBJ whole genome shotgun (WGS) entry which is preliminary data.</text>
</comment>
<reference evidence="2 3" key="2">
    <citation type="journal article" date="2018" name="New Phytol.">
        <title>High intraspecific genome diversity in the model arbuscular mycorrhizal symbiont Rhizophagus irregularis.</title>
        <authorList>
            <person name="Chen E.C.H."/>
            <person name="Morin E."/>
            <person name="Beaudet D."/>
            <person name="Noel J."/>
            <person name="Yildirir G."/>
            <person name="Ndikumana S."/>
            <person name="Charron P."/>
            <person name="St-Onge C."/>
            <person name="Giorgi J."/>
            <person name="Kruger M."/>
            <person name="Marton T."/>
            <person name="Ropars J."/>
            <person name="Grigoriev I.V."/>
            <person name="Hainaut M."/>
            <person name="Henrissat B."/>
            <person name="Roux C."/>
            <person name="Martin F."/>
            <person name="Corradi N."/>
        </authorList>
    </citation>
    <scope>NUCLEOTIDE SEQUENCE [LARGE SCALE GENOMIC DNA]</scope>
    <source>
        <strain evidence="2 3">DAOM 197198</strain>
    </source>
</reference>
<proteinExistence type="predicted"/>
<accession>A0A2H5TVM7</accession>
<evidence type="ECO:0000256" key="1">
    <source>
        <dbReference type="SAM" id="MobiDB-lite"/>
    </source>
</evidence>
<feature type="region of interest" description="Disordered" evidence="1">
    <location>
        <begin position="119"/>
        <end position="192"/>
    </location>
</feature>
<gene>
    <name evidence="2" type="ORF">GLOIN_2v1767228</name>
</gene>